<reference evidence="11 12" key="1">
    <citation type="journal article" date="2018" name="Nat. Ecol. Evol.">
        <title>Pezizomycetes genomes reveal the molecular basis of ectomycorrhizal truffle lifestyle.</title>
        <authorList>
            <person name="Murat C."/>
            <person name="Payen T."/>
            <person name="Noel B."/>
            <person name="Kuo A."/>
            <person name="Morin E."/>
            <person name="Chen J."/>
            <person name="Kohler A."/>
            <person name="Krizsan K."/>
            <person name="Balestrini R."/>
            <person name="Da Silva C."/>
            <person name="Montanini B."/>
            <person name="Hainaut M."/>
            <person name="Levati E."/>
            <person name="Barry K.W."/>
            <person name="Belfiori B."/>
            <person name="Cichocki N."/>
            <person name="Clum A."/>
            <person name="Dockter R.B."/>
            <person name="Fauchery L."/>
            <person name="Guy J."/>
            <person name="Iotti M."/>
            <person name="Le Tacon F."/>
            <person name="Lindquist E.A."/>
            <person name="Lipzen A."/>
            <person name="Malagnac F."/>
            <person name="Mello A."/>
            <person name="Molinier V."/>
            <person name="Miyauchi S."/>
            <person name="Poulain J."/>
            <person name="Riccioni C."/>
            <person name="Rubini A."/>
            <person name="Sitrit Y."/>
            <person name="Splivallo R."/>
            <person name="Traeger S."/>
            <person name="Wang M."/>
            <person name="Zifcakova L."/>
            <person name="Wipf D."/>
            <person name="Zambonelli A."/>
            <person name="Paolocci F."/>
            <person name="Nowrousian M."/>
            <person name="Ottonello S."/>
            <person name="Baldrian P."/>
            <person name="Spatafora J.W."/>
            <person name="Henrissat B."/>
            <person name="Nagy L.G."/>
            <person name="Aury J.M."/>
            <person name="Wincker P."/>
            <person name="Grigoriev I.V."/>
            <person name="Bonfante P."/>
            <person name="Martin F.M."/>
        </authorList>
    </citation>
    <scope>NUCLEOTIDE SEQUENCE [LARGE SCALE GENOMIC DNA]</scope>
    <source>
        <strain evidence="11 12">RN42</strain>
    </source>
</reference>
<accession>A0A3N4I9U7</accession>
<dbReference type="GO" id="GO:0016887">
    <property type="term" value="F:ATP hydrolysis activity"/>
    <property type="evidence" value="ECO:0007669"/>
    <property type="project" value="InterPro"/>
</dbReference>
<keyword evidence="3 9" id="KW-0812">Transmembrane</keyword>
<dbReference type="InterPro" id="IPR003593">
    <property type="entry name" value="AAA+_ATPase"/>
</dbReference>
<dbReference type="InterPro" id="IPR027417">
    <property type="entry name" value="P-loop_NTPase"/>
</dbReference>
<dbReference type="PANTHER" id="PTHR48041">
    <property type="entry name" value="ABC TRANSPORTER G FAMILY MEMBER 28"/>
    <property type="match status" value="1"/>
</dbReference>
<feature type="transmembrane region" description="Helical" evidence="9">
    <location>
        <begin position="1079"/>
        <end position="1100"/>
    </location>
</feature>
<evidence type="ECO:0000256" key="5">
    <source>
        <dbReference type="ARBA" id="ARBA00022840"/>
    </source>
</evidence>
<feature type="compositionally biased region" description="Basic and acidic residues" evidence="8">
    <location>
        <begin position="1"/>
        <end position="11"/>
    </location>
</feature>
<feature type="transmembrane region" description="Helical" evidence="9">
    <location>
        <begin position="1188"/>
        <end position="1214"/>
    </location>
</feature>
<evidence type="ECO:0000313" key="11">
    <source>
        <dbReference type="EMBL" id="RPA80910.1"/>
    </source>
</evidence>
<feature type="transmembrane region" description="Helical" evidence="9">
    <location>
        <begin position="556"/>
        <end position="580"/>
    </location>
</feature>
<evidence type="ECO:0000256" key="1">
    <source>
        <dbReference type="ARBA" id="ARBA00004141"/>
    </source>
</evidence>
<dbReference type="PROSITE" id="PS50893">
    <property type="entry name" value="ABC_TRANSPORTER_2"/>
    <property type="match status" value="2"/>
</dbReference>
<evidence type="ECO:0000256" key="2">
    <source>
        <dbReference type="ARBA" id="ARBA00022448"/>
    </source>
</evidence>
<gene>
    <name evidence="11" type="ORF">BJ508DRAFT_327001</name>
</gene>
<dbReference type="FunFam" id="3.40.50.300:FF:001433">
    <property type="entry name" value="ABC transporter, putative"/>
    <property type="match status" value="1"/>
</dbReference>
<feature type="compositionally biased region" description="Polar residues" evidence="8">
    <location>
        <begin position="14"/>
        <end position="41"/>
    </location>
</feature>
<dbReference type="SUPFAM" id="SSF52540">
    <property type="entry name" value="P-loop containing nucleoside triphosphate hydrolases"/>
    <property type="match status" value="2"/>
</dbReference>
<feature type="transmembrane region" description="Helical" evidence="9">
    <location>
        <begin position="587"/>
        <end position="606"/>
    </location>
</feature>
<dbReference type="Proteomes" id="UP000275078">
    <property type="component" value="Unassembled WGS sequence"/>
</dbReference>
<feature type="transmembrane region" description="Helical" evidence="9">
    <location>
        <begin position="672"/>
        <end position="696"/>
    </location>
</feature>
<dbReference type="GO" id="GO:0140359">
    <property type="term" value="F:ABC-type transporter activity"/>
    <property type="evidence" value="ECO:0007669"/>
    <property type="project" value="InterPro"/>
</dbReference>
<evidence type="ECO:0000313" key="12">
    <source>
        <dbReference type="Proteomes" id="UP000275078"/>
    </source>
</evidence>
<keyword evidence="5" id="KW-0067">ATP-binding</keyword>
<feature type="transmembrane region" description="Helical" evidence="9">
    <location>
        <begin position="1304"/>
        <end position="1324"/>
    </location>
</feature>
<feature type="domain" description="ABC transporter" evidence="10">
    <location>
        <begin position="110"/>
        <end position="353"/>
    </location>
</feature>
<dbReference type="Pfam" id="PF19055">
    <property type="entry name" value="ABC2_membrane_7"/>
    <property type="match status" value="2"/>
</dbReference>
<dbReference type="InterPro" id="IPR003439">
    <property type="entry name" value="ABC_transporter-like_ATP-bd"/>
</dbReference>
<comment type="subcellular location">
    <subcellularLocation>
        <location evidence="1">Membrane</location>
        <topology evidence="1">Multi-pass membrane protein</topology>
    </subcellularLocation>
</comment>
<dbReference type="Pfam" id="PF01061">
    <property type="entry name" value="ABC2_membrane"/>
    <property type="match status" value="2"/>
</dbReference>
<dbReference type="GO" id="GO:0005524">
    <property type="term" value="F:ATP binding"/>
    <property type="evidence" value="ECO:0007669"/>
    <property type="project" value="UniProtKB-KW"/>
</dbReference>
<name>A0A3N4I9U7_ASCIM</name>
<keyword evidence="6 9" id="KW-1133">Transmembrane helix</keyword>
<dbReference type="Pfam" id="PF00005">
    <property type="entry name" value="ABC_tran"/>
    <property type="match status" value="2"/>
</dbReference>
<feature type="transmembrane region" description="Helical" evidence="9">
    <location>
        <begin position="1226"/>
        <end position="1246"/>
    </location>
</feature>
<protein>
    <submittedName>
        <fullName evidence="11">P-loop containing nucleoside triphosphate hydrolase protein</fullName>
    </submittedName>
</protein>
<keyword evidence="7 9" id="KW-0472">Membrane</keyword>
<dbReference type="GO" id="GO:0016020">
    <property type="term" value="C:membrane"/>
    <property type="evidence" value="ECO:0007669"/>
    <property type="project" value="UniProtKB-SubCell"/>
</dbReference>
<keyword evidence="11" id="KW-0378">Hydrolase</keyword>
<feature type="transmembrane region" description="Helical" evidence="9">
    <location>
        <begin position="1112"/>
        <end position="1132"/>
    </location>
</feature>
<feature type="region of interest" description="Disordered" evidence="8">
    <location>
        <begin position="1"/>
        <end position="42"/>
    </location>
</feature>
<feature type="transmembrane region" description="Helical" evidence="9">
    <location>
        <begin position="1153"/>
        <end position="1182"/>
    </location>
</feature>
<dbReference type="EMBL" id="ML119684">
    <property type="protein sequence ID" value="RPA80910.1"/>
    <property type="molecule type" value="Genomic_DNA"/>
</dbReference>
<dbReference type="STRING" id="1160509.A0A3N4I9U7"/>
<feature type="domain" description="ABC transporter" evidence="10">
    <location>
        <begin position="744"/>
        <end position="990"/>
    </location>
</feature>
<evidence type="ECO:0000256" key="8">
    <source>
        <dbReference type="SAM" id="MobiDB-lite"/>
    </source>
</evidence>
<dbReference type="InterPro" id="IPR043926">
    <property type="entry name" value="ABCG_dom"/>
</dbReference>
<dbReference type="InterPro" id="IPR013525">
    <property type="entry name" value="ABC2_TM"/>
</dbReference>
<evidence type="ECO:0000256" key="9">
    <source>
        <dbReference type="SAM" id="Phobius"/>
    </source>
</evidence>
<proteinExistence type="predicted"/>
<keyword evidence="2" id="KW-0813">Transport</keyword>
<dbReference type="OrthoDB" id="66620at2759"/>
<keyword evidence="4" id="KW-0547">Nucleotide-binding</keyword>
<dbReference type="PANTHER" id="PTHR48041:SF119">
    <property type="entry name" value="ROA1P"/>
    <property type="match status" value="1"/>
</dbReference>
<dbReference type="InterPro" id="IPR017871">
    <property type="entry name" value="ABC_transporter-like_CS"/>
</dbReference>
<feature type="transmembrane region" description="Helical" evidence="9">
    <location>
        <begin position="533"/>
        <end position="550"/>
    </location>
</feature>
<sequence length="1341" mass="148348">MSPTDSDRAEDTVAIQQPISSGNITEAQATNPTTEASTPTRTPHLLSDSISVASTAQSTELSNDGHLQAPVQHEKIRKESIESTGVVDHLSFREVKPVNVSVRDLTVTVTKKPDLVARFVSRVEKEEKLILDHVNADMPAGTLTAIIGSSGSGKTSLLNTMAERMSGSSMEILGDVTFNGQKGIRKVRTAYVMQQDVLDPSLTVKETLMYAAQLRLPGSTKEERMRVVNETILQLGLKECANTRIGDNDRKGCSGGEKRRTSIGVQLLSNPSVLFLDEPTTGLDATSAFQLIETLKSLSQRGRTIVTTIHQPRSEIWTMFDEFILLSRGQTIFCGSGAEAIAHFAEHEYPLPTHANPADYFIDITAIDYRSEESEKESIDRVETLAAAWLDSEKRKGYLPVQIESADASVGDSTGQRRTSFWQQLSVLTRRTFKTTYRDPFGIIGSMTEAIALGVVAGWMFYQLGYDRAGIKSRQGALYSAAALQSYLILLYETYRLTCVDIKVFDRERGEGVVDVVPFLISRRIARLFTEDVIVPFTFSIIFYFMAGISSDAEKFFIFFSVVLLTHFVAVSSATLAVGVSRDFSKASVFVNLLFTLQSFGCGFFVQQDSMGPWIRWTKYISFVYWGLGALMSSEFSGVSYPCPVGSKDDLACSEYQGWFILESLGIKENWVTLPMCVLVAFFGASYLLSAILLYFNKVDINVAPSRGKGDDSDRSAGKERMETRAPFTKTINVTVRDYKLDILKFRFRQRKFQTLEILKGISADFEPGKLNVIMGPSGSGKSTLLNFIARRLTDSMTTKYKSSGDIYFNGSIPSESVIRSLCSYVTQDDDALLASLTVRETLHFAAGLRLPKHLSKAQKIARAEAVLVKLGLKDCADNIIGSEFKKGISGGEKRRVTIAVQVLTEPLILLLDEPTSGLDAFTAASILEVLKGLAEEGRTIITTIHQCRSDIFDKFGNLLLLARGGNPVYTGPAGDMLDYFSQLGHVCPPITNPADFALDLVTVNLQREDKEKVTRERVQSLIEAHSSGSKVKESSNQTSVELAAEFGLYQRKMTGFFTAFPILMKRGAMNLGREPLSLIARLSQVVGLGVFLALFFTPLKSDYTSVQNRLGLVQCILPLYFVGMLQNVAVYPMERDVFYRDFADRAYSTSAFFMAYLANELPVEILTSLVYSVLIVFVIGLPRTVNHYFVVVFNALCITSCGESLGIIFNTLVKHTGFAVNVTSTVLSMATLMAGLMTISLPSVLDGINYVSPLRYAVRNLAPYLLQGQKFSCPADFNGNCPLTTGEDVLRSYNLAWDWRKNMAYLAVCCVAYRVFAYFVLVLRVRGLEGVKDWLRSKRT</sequence>
<keyword evidence="12" id="KW-1185">Reference proteome</keyword>
<feature type="transmembrane region" description="Helical" evidence="9">
    <location>
        <begin position="441"/>
        <end position="462"/>
    </location>
</feature>
<dbReference type="PROSITE" id="PS00211">
    <property type="entry name" value="ABC_TRANSPORTER_1"/>
    <property type="match status" value="1"/>
</dbReference>
<evidence type="ECO:0000256" key="3">
    <source>
        <dbReference type="ARBA" id="ARBA00022692"/>
    </source>
</evidence>
<evidence type="ECO:0000256" key="4">
    <source>
        <dbReference type="ARBA" id="ARBA00022741"/>
    </source>
</evidence>
<evidence type="ECO:0000256" key="6">
    <source>
        <dbReference type="ARBA" id="ARBA00022989"/>
    </source>
</evidence>
<evidence type="ECO:0000256" key="7">
    <source>
        <dbReference type="ARBA" id="ARBA00023136"/>
    </source>
</evidence>
<evidence type="ECO:0000259" key="10">
    <source>
        <dbReference type="PROSITE" id="PS50893"/>
    </source>
</evidence>
<dbReference type="SMART" id="SM00382">
    <property type="entry name" value="AAA"/>
    <property type="match status" value="2"/>
</dbReference>
<organism evidence="11 12">
    <name type="scientific">Ascobolus immersus RN42</name>
    <dbReference type="NCBI Taxonomy" id="1160509"/>
    <lineage>
        <taxon>Eukaryota</taxon>
        <taxon>Fungi</taxon>
        <taxon>Dikarya</taxon>
        <taxon>Ascomycota</taxon>
        <taxon>Pezizomycotina</taxon>
        <taxon>Pezizomycetes</taxon>
        <taxon>Pezizales</taxon>
        <taxon>Ascobolaceae</taxon>
        <taxon>Ascobolus</taxon>
    </lineage>
</organism>
<dbReference type="Gene3D" id="3.40.50.300">
    <property type="entry name" value="P-loop containing nucleotide triphosphate hydrolases"/>
    <property type="match status" value="2"/>
</dbReference>
<dbReference type="InterPro" id="IPR050352">
    <property type="entry name" value="ABCG_transporters"/>
</dbReference>